<comment type="caution">
    <text evidence="1">The sequence shown here is derived from an EMBL/GenBank/DDBJ whole genome shotgun (WGS) entry which is preliminary data.</text>
</comment>
<dbReference type="Pfam" id="PF10711">
    <property type="entry name" value="DUF2513"/>
    <property type="match status" value="1"/>
</dbReference>
<protein>
    <recommendedName>
        <fullName evidence="3">DUF2513 domain-containing protein</fullName>
    </recommendedName>
</protein>
<proteinExistence type="predicted"/>
<dbReference type="AlphaFoldDB" id="A0A841GJ18"/>
<dbReference type="Proteomes" id="UP000582837">
    <property type="component" value="Unassembled WGS sequence"/>
</dbReference>
<reference evidence="1 2" key="1">
    <citation type="submission" date="2020-08" db="EMBL/GenBank/DDBJ databases">
        <title>Genomic Encyclopedia of Type Strains, Phase IV (KMG-IV): sequencing the most valuable type-strain genomes for metagenomic binning, comparative biology and taxonomic classification.</title>
        <authorList>
            <person name="Goeker M."/>
        </authorList>
    </citation>
    <scope>NUCLEOTIDE SEQUENCE [LARGE SCALE GENOMIC DNA]</scope>
    <source>
        <strain evidence="1 2">DSM 29007</strain>
    </source>
</reference>
<sequence>MRRDLDLIRNLMVQMEAHPGTELRDFTAVPPDGVSQEVLDAHLRLIIESELVTGKPLETNSGLYGVFLFRITSKGHDFLELARNDTNWSRAVKELKTKALPATVGLVMDLLKKSALNAIGLSG</sequence>
<keyword evidence="2" id="KW-1185">Reference proteome</keyword>
<dbReference type="RefSeq" id="WP_170030727.1">
    <property type="nucleotide sequence ID" value="NZ_JABDTL010000001.1"/>
</dbReference>
<dbReference type="InterPro" id="IPR019650">
    <property type="entry name" value="DUF2513"/>
</dbReference>
<gene>
    <name evidence="1" type="ORF">HNQ61_000158</name>
</gene>
<accession>A0A841GJ18</accession>
<evidence type="ECO:0000313" key="1">
    <source>
        <dbReference type="EMBL" id="MBB6068547.1"/>
    </source>
</evidence>
<evidence type="ECO:0008006" key="3">
    <source>
        <dbReference type="Google" id="ProtNLM"/>
    </source>
</evidence>
<evidence type="ECO:0000313" key="2">
    <source>
        <dbReference type="Proteomes" id="UP000582837"/>
    </source>
</evidence>
<dbReference type="EMBL" id="JACHIA010000001">
    <property type="protein sequence ID" value="MBB6068547.1"/>
    <property type="molecule type" value="Genomic_DNA"/>
</dbReference>
<name>A0A841GJ18_9BACT</name>
<organism evidence="1 2">
    <name type="scientific">Longimicrobium terrae</name>
    <dbReference type="NCBI Taxonomy" id="1639882"/>
    <lineage>
        <taxon>Bacteria</taxon>
        <taxon>Pseudomonadati</taxon>
        <taxon>Gemmatimonadota</taxon>
        <taxon>Longimicrobiia</taxon>
        <taxon>Longimicrobiales</taxon>
        <taxon>Longimicrobiaceae</taxon>
        <taxon>Longimicrobium</taxon>
    </lineage>
</organism>